<dbReference type="InterPro" id="IPR001296">
    <property type="entry name" value="Glyco_trans_1"/>
</dbReference>
<dbReference type="PANTHER" id="PTHR45947:SF3">
    <property type="entry name" value="SULFOQUINOVOSYL TRANSFERASE SQD2"/>
    <property type="match status" value="1"/>
</dbReference>
<dbReference type="InterPro" id="IPR028098">
    <property type="entry name" value="Glyco_trans_4-like_N"/>
</dbReference>
<dbReference type="GO" id="GO:0016757">
    <property type="term" value="F:glycosyltransferase activity"/>
    <property type="evidence" value="ECO:0007669"/>
    <property type="project" value="InterPro"/>
</dbReference>
<dbReference type="Pfam" id="PF13439">
    <property type="entry name" value="Glyco_transf_4"/>
    <property type="match status" value="1"/>
</dbReference>
<evidence type="ECO:0000313" key="4">
    <source>
        <dbReference type="Proteomes" id="UP000447393"/>
    </source>
</evidence>
<name>A0A845E127_9BACI</name>
<dbReference type="RefSeq" id="WP_160913711.1">
    <property type="nucleotide sequence ID" value="NZ_WMEZ01000002.1"/>
</dbReference>
<dbReference type="EMBL" id="WMEZ01000002">
    <property type="protein sequence ID" value="MYL49354.1"/>
    <property type="molecule type" value="Genomic_DNA"/>
</dbReference>
<evidence type="ECO:0000259" key="1">
    <source>
        <dbReference type="Pfam" id="PF00534"/>
    </source>
</evidence>
<dbReference type="PANTHER" id="PTHR45947">
    <property type="entry name" value="SULFOQUINOVOSYL TRANSFERASE SQD2"/>
    <property type="match status" value="1"/>
</dbReference>
<dbReference type="Gene3D" id="3.40.50.2000">
    <property type="entry name" value="Glycogen Phosphorylase B"/>
    <property type="match status" value="2"/>
</dbReference>
<keyword evidence="3" id="KW-0808">Transferase</keyword>
<dbReference type="InterPro" id="IPR050194">
    <property type="entry name" value="Glycosyltransferase_grp1"/>
</dbReference>
<evidence type="ECO:0000259" key="2">
    <source>
        <dbReference type="Pfam" id="PF13439"/>
    </source>
</evidence>
<proteinExistence type="predicted"/>
<accession>A0A845E127</accession>
<comment type="caution">
    <text evidence="3">The sequence shown here is derived from an EMBL/GenBank/DDBJ whole genome shotgun (WGS) entry which is preliminary data.</text>
</comment>
<sequence length="376" mass="42334">MFNQTPIKIVHVFATMNTGGAESRIMDVYRKINKNDVQFDFIVMENNIHYYDSEIRELGGKKIVVTNPRKNIFKHIYDLFKVFKTYGDYQAVHSHTSYHSGLVCLIARTAGIKYRISHARTTSTKSNKSILKKIFINLGRILIRRNSTSLLAISKNAGNYVFGENAVNNGDVNVVPNAIDVERYLNTSKDENVQEELGITEGQLIIGQVGRFSHMKNHKFTIKVFKSIINEGIEAKLILVGDGNLKGEIEALVEKEGLKKQIVFLGVRKDIPQIMKQLDVLIMPSTYEGLGGVVIEAQAAGTPCVVSQSLPDEVDMGLNLVEFVSLDQSLEEWIKAIKNQSIKPTTNKYNIKQNFTKKGMLLETEIKDLFQSYGIQ</sequence>
<organism evidence="3 4">
    <name type="scientific">Halobacillus litoralis</name>
    <dbReference type="NCBI Taxonomy" id="45668"/>
    <lineage>
        <taxon>Bacteria</taxon>
        <taxon>Bacillati</taxon>
        <taxon>Bacillota</taxon>
        <taxon>Bacilli</taxon>
        <taxon>Bacillales</taxon>
        <taxon>Bacillaceae</taxon>
        <taxon>Halobacillus</taxon>
    </lineage>
</organism>
<protein>
    <submittedName>
        <fullName evidence="3">Glycosyltransferase</fullName>
    </submittedName>
</protein>
<dbReference type="AlphaFoldDB" id="A0A845E127"/>
<dbReference type="Pfam" id="PF00534">
    <property type="entry name" value="Glycos_transf_1"/>
    <property type="match status" value="1"/>
</dbReference>
<dbReference type="OrthoDB" id="9804196at2"/>
<feature type="domain" description="Glycosyl transferase family 1" evidence="1">
    <location>
        <begin position="191"/>
        <end position="324"/>
    </location>
</feature>
<gene>
    <name evidence="3" type="ORF">GLV98_07650</name>
</gene>
<reference evidence="3 4" key="1">
    <citation type="submission" date="2019-11" db="EMBL/GenBank/DDBJ databases">
        <title>Genome sequences of 17 halophilic strains isolated from different environments.</title>
        <authorList>
            <person name="Furrow R.E."/>
        </authorList>
    </citation>
    <scope>NUCLEOTIDE SEQUENCE [LARGE SCALE GENOMIC DNA]</scope>
    <source>
        <strain evidence="3 4">22505_10_Sand</strain>
    </source>
</reference>
<dbReference type="Proteomes" id="UP000447393">
    <property type="component" value="Unassembled WGS sequence"/>
</dbReference>
<evidence type="ECO:0000313" key="3">
    <source>
        <dbReference type="EMBL" id="MYL49354.1"/>
    </source>
</evidence>
<feature type="domain" description="Glycosyltransferase subfamily 4-like N-terminal" evidence="2">
    <location>
        <begin position="19"/>
        <end position="183"/>
    </location>
</feature>
<dbReference type="CDD" id="cd03812">
    <property type="entry name" value="GT4_CapH-like"/>
    <property type="match status" value="1"/>
</dbReference>
<dbReference type="SUPFAM" id="SSF53756">
    <property type="entry name" value="UDP-Glycosyltransferase/glycogen phosphorylase"/>
    <property type="match status" value="1"/>
</dbReference>